<reference evidence="2 3" key="1">
    <citation type="submission" date="2019-03" db="EMBL/GenBank/DDBJ databases">
        <title>Genomic Encyclopedia of Type Strains, Phase IV (KMG-IV): sequencing the most valuable type-strain genomes for metagenomic binning, comparative biology and taxonomic classification.</title>
        <authorList>
            <person name="Goeker M."/>
        </authorList>
    </citation>
    <scope>NUCLEOTIDE SEQUENCE [LARGE SCALE GENOMIC DNA]</scope>
    <source>
        <strain evidence="2 3">DSM 44496</strain>
    </source>
</reference>
<dbReference type="Proteomes" id="UP000295087">
    <property type="component" value="Unassembled WGS sequence"/>
</dbReference>
<sequence length="137" mass="14895">MSASRSNKATMPSDISDHKPFFDRFATAASNFASKAWFFAACLALVLIWAPSVFLFPSIDTWQLVINTATTIVTFLLVALLQNTQARNDDAAQHKLNALAAGLAALMGELSNEYPALASEREELIDAVGLEDRESSE</sequence>
<feature type="transmembrane region" description="Helical" evidence="1">
    <location>
        <begin position="62"/>
        <end position="81"/>
    </location>
</feature>
<evidence type="ECO:0000256" key="1">
    <source>
        <dbReference type="SAM" id="Phobius"/>
    </source>
</evidence>
<dbReference type="EMBL" id="SNXK01000009">
    <property type="protein sequence ID" value="TDP31201.1"/>
    <property type="molecule type" value="Genomic_DNA"/>
</dbReference>
<keyword evidence="1" id="KW-1133">Transmembrane helix</keyword>
<dbReference type="Pfam" id="PF04120">
    <property type="entry name" value="Iron_permease"/>
    <property type="match status" value="1"/>
</dbReference>
<dbReference type="RefSeq" id="WP_067494422.1">
    <property type="nucleotide sequence ID" value="NZ_JBHXPO010000010.1"/>
</dbReference>
<dbReference type="AlphaFoldDB" id="A0A4R6P180"/>
<evidence type="ECO:0000313" key="2">
    <source>
        <dbReference type="EMBL" id="TDP31201.1"/>
    </source>
</evidence>
<dbReference type="InterPro" id="IPR007251">
    <property type="entry name" value="Iron_permease_Fet4"/>
</dbReference>
<name>A0A4R6P180_NOCIG</name>
<gene>
    <name evidence="2" type="ORF">DFR75_109170</name>
</gene>
<feature type="transmembrane region" description="Helical" evidence="1">
    <location>
        <begin position="36"/>
        <end position="56"/>
    </location>
</feature>
<evidence type="ECO:0000313" key="3">
    <source>
        <dbReference type="Proteomes" id="UP000295087"/>
    </source>
</evidence>
<keyword evidence="1" id="KW-0472">Membrane</keyword>
<accession>A0A4R6P180</accession>
<proteinExistence type="predicted"/>
<comment type="caution">
    <text evidence="2">The sequence shown here is derived from an EMBL/GenBank/DDBJ whole genome shotgun (WGS) entry which is preliminary data.</text>
</comment>
<keyword evidence="1" id="KW-0812">Transmembrane</keyword>
<keyword evidence="3" id="KW-1185">Reference proteome</keyword>
<dbReference type="GO" id="GO:0055085">
    <property type="term" value="P:transmembrane transport"/>
    <property type="evidence" value="ECO:0007669"/>
    <property type="project" value="InterPro"/>
</dbReference>
<protein>
    <submittedName>
        <fullName evidence="2">Low affinity Fe/Cu permease</fullName>
    </submittedName>
</protein>
<organism evidence="2 3">
    <name type="scientific">Nocardia ignorata</name>
    <dbReference type="NCBI Taxonomy" id="145285"/>
    <lineage>
        <taxon>Bacteria</taxon>
        <taxon>Bacillati</taxon>
        <taxon>Actinomycetota</taxon>
        <taxon>Actinomycetes</taxon>
        <taxon>Mycobacteriales</taxon>
        <taxon>Nocardiaceae</taxon>
        <taxon>Nocardia</taxon>
    </lineage>
</organism>